<keyword evidence="4" id="KW-1185">Reference proteome</keyword>
<evidence type="ECO:0000313" key="4">
    <source>
        <dbReference type="Proteomes" id="UP001432027"/>
    </source>
</evidence>
<dbReference type="EMBL" id="BTSX01000002">
    <property type="protein sequence ID" value="GMS85656.1"/>
    <property type="molecule type" value="Genomic_DNA"/>
</dbReference>
<keyword evidence="2" id="KW-0812">Transmembrane</keyword>
<comment type="caution">
    <text evidence="3">The sequence shown here is derived from an EMBL/GenBank/DDBJ whole genome shotgun (WGS) entry which is preliminary data.</text>
</comment>
<feature type="transmembrane region" description="Helical" evidence="2">
    <location>
        <begin position="67"/>
        <end position="88"/>
    </location>
</feature>
<feature type="region of interest" description="Disordered" evidence="1">
    <location>
        <begin position="1"/>
        <end position="23"/>
    </location>
</feature>
<reference evidence="3" key="1">
    <citation type="submission" date="2023-10" db="EMBL/GenBank/DDBJ databases">
        <title>Genome assembly of Pristionchus species.</title>
        <authorList>
            <person name="Yoshida K."/>
            <person name="Sommer R.J."/>
        </authorList>
    </citation>
    <scope>NUCLEOTIDE SEQUENCE</scope>
    <source>
        <strain evidence="3">RS0144</strain>
    </source>
</reference>
<gene>
    <name evidence="3" type="ORF">PENTCL1PPCAC_7831</name>
</gene>
<sequence>LSSSGPLSRANHGIRSSSIDYPPPLHLRQGLGLGHKPRGSNSPFSSTFSFVPSLRSCCSPSFHSPSLFLILFHLLLTLIITIDFRPFAPETNDRSEGWTSLFFFLHSFLGQLHYFTFLFLHFLDRFFMLRLLHFLLIITIHIILSLTEMSHREGRAFSLLLFCLIFHSLTHSGTEIDVSSGANKDGISWLLFHFLLCFLTRSGVEIDDRIRCGENC</sequence>
<feature type="transmembrane region" description="Helical" evidence="2">
    <location>
        <begin position="100"/>
        <end position="120"/>
    </location>
</feature>
<accession>A0AAV5T1P0</accession>
<dbReference type="Proteomes" id="UP001432027">
    <property type="component" value="Unassembled WGS sequence"/>
</dbReference>
<dbReference type="AlphaFoldDB" id="A0AAV5T1P0"/>
<organism evidence="3 4">
    <name type="scientific">Pristionchus entomophagus</name>
    <dbReference type="NCBI Taxonomy" id="358040"/>
    <lineage>
        <taxon>Eukaryota</taxon>
        <taxon>Metazoa</taxon>
        <taxon>Ecdysozoa</taxon>
        <taxon>Nematoda</taxon>
        <taxon>Chromadorea</taxon>
        <taxon>Rhabditida</taxon>
        <taxon>Rhabditina</taxon>
        <taxon>Diplogasteromorpha</taxon>
        <taxon>Diplogasteroidea</taxon>
        <taxon>Neodiplogasteridae</taxon>
        <taxon>Pristionchus</taxon>
    </lineage>
</organism>
<evidence type="ECO:0000256" key="1">
    <source>
        <dbReference type="SAM" id="MobiDB-lite"/>
    </source>
</evidence>
<feature type="transmembrane region" description="Helical" evidence="2">
    <location>
        <begin position="126"/>
        <end position="144"/>
    </location>
</feature>
<feature type="non-terminal residue" evidence="3">
    <location>
        <position position="1"/>
    </location>
</feature>
<keyword evidence="2" id="KW-1133">Transmembrane helix</keyword>
<evidence type="ECO:0000313" key="3">
    <source>
        <dbReference type="EMBL" id="GMS85656.1"/>
    </source>
</evidence>
<keyword evidence="2" id="KW-0472">Membrane</keyword>
<name>A0AAV5T1P0_9BILA</name>
<protein>
    <submittedName>
        <fullName evidence="3">Uncharacterized protein</fullName>
    </submittedName>
</protein>
<evidence type="ECO:0000256" key="2">
    <source>
        <dbReference type="SAM" id="Phobius"/>
    </source>
</evidence>
<proteinExistence type="predicted"/>